<feature type="region of interest" description="Disordered" evidence="1">
    <location>
        <begin position="182"/>
        <end position="206"/>
    </location>
</feature>
<evidence type="ECO:0000313" key="3">
    <source>
        <dbReference type="Proteomes" id="UP000765509"/>
    </source>
</evidence>
<organism evidence="2 3">
    <name type="scientific">Austropuccinia psidii MF-1</name>
    <dbReference type="NCBI Taxonomy" id="1389203"/>
    <lineage>
        <taxon>Eukaryota</taxon>
        <taxon>Fungi</taxon>
        <taxon>Dikarya</taxon>
        <taxon>Basidiomycota</taxon>
        <taxon>Pucciniomycotina</taxon>
        <taxon>Pucciniomycetes</taxon>
        <taxon>Pucciniales</taxon>
        <taxon>Sphaerophragmiaceae</taxon>
        <taxon>Austropuccinia</taxon>
    </lineage>
</organism>
<feature type="region of interest" description="Disordered" evidence="1">
    <location>
        <begin position="226"/>
        <end position="256"/>
    </location>
</feature>
<reference evidence="2" key="1">
    <citation type="submission" date="2021-03" db="EMBL/GenBank/DDBJ databases">
        <title>Draft genome sequence of rust myrtle Austropuccinia psidii MF-1, a brazilian biotype.</title>
        <authorList>
            <person name="Quecine M.C."/>
            <person name="Pachon D.M.R."/>
            <person name="Bonatelli M.L."/>
            <person name="Correr F.H."/>
            <person name="Franceschini L.M."/>
            <person name="Leite T.F."/>
            <person name="Margarido G.R.A."/>
            <person name="Almeida C.A."/>
            <person name="Ferrarezi J.A."/>
            <person name="Labate C.A."/>
        </authorList>
    </citation>
    <scope>NUCLEOTIDE SEQUENCE</scope>
    <source>
        <strain evidence="2">MF-1</strain>
    </source>
</reference>
<name>A0A9Q3PT30_9BASI</name>
<dbReference type="EMBL" id="AVOT02089829">
    <property type="protein sequence ID" value="MBW0572285.1"/>
    <property type="molecule type" value="Genomic_DNA"/>
</dbReference>
<gene>
    <name evidence="2" type="ORF">O181_112000</name>
</gene>
<accession>A0A9Q3PT30</accession>
<feature type="compositionally biased region" description="Polar residues" evidence="1">
    <location>
        <begin position="241"/>
        <end position="256"/>
    </location>
</feature>
<dbReference type="Proteomes" id="UP000765509">
    <property type="component" value="Unassembled WGS sequence"/>
</dbReference>
<protein>
    <submittedName>
        <fullName evidence="2">Uncharacterized protein</fullName>
    </submittedName>
</protein>
<feature type="compositionally biased region" description="Polar residues" evidence="1">
    <location>
        <begin position="182"/>
        <end position="201"/>
    </location>
</feature>
<evidence type="ECO:0000256" key="1">
    <source>
        <dbReference type="SAM" id="MobiDB-lite"/>
    </source>
</evidence>
<evidence type="ECO:0000313" key="2">
    <source>
        <dbReference type="EMBL" id="MBW0572285.1"/>
    </source>
</evidence>
<sequence>MDFTQQDFHEMITRKKAAPYTASSPLTPLDEEEPFTLGDLLHDEYFNMGEINSEEYPIPQAVLQPGLQQSFDVDPELTTSNILIPEITSGSKKEHSDNKNYIQTFSPSINSLIQEIQSNCTLPTNQHVKDINETSLVKNDVMLTENFEEPLPTLEQLIFGEYFNNDQNPNKNLDTPQLQNLSLESPTFDNSQNIPGQNNSPGDICSSEYEDLSHIYSFVRDTQGLSPPSVISLDKDPIKNPTEQSKPLSKKNNIQNKPLKSILKKPTKLFDKKDKINEENSHSIQNEKEDCQLQIKEFPRCSNKRKLRKTQEKGNFTLKNVKVDFEFTLSMEEYINKRISMDQRRIKGELLSCLNKFLSKINTKPRLKKRNKRAKYKFKSC</sequence>
<comment type="caution">
    <text evidence="2">The sequence shown here is derived from an EMBL/GenBank/DDBJ whole genome shotgun (WGS) entry which is preliminary data.</text>
</comment>
<proteinExistence type="predicted"/>
<keyword evidence="3" id="KW-1185">Reference proteome</keyword>
<dbReference type="AlphaFoldDB" id="A0A9Q3PT30"/>